<dbReference type="EMBL" id="NHRY01000275">
    <property type="protein sequence ID" value="PPQ25944.1"/>
    <property type="molecule type" value="Genomic_DNA"/>
</dbReference>
<proteinExistence type="predicted"/>
<evidence type="ECO:0000313" key="3">
    <source>
        <dbReference type="Proteomes" id="UP000239724"/>
    </source>
</evidence>
<protein>
    <recommendedName>
        <fullName evidence="1">Tc1-like transposase DDE domain-containing protein</fullName>
    </recommendedName>
</protein>
<evidence type="ECO:0000313" key="2">
    <source>
        <dbReference type="EMBL" id="PPQ25944.1"/>
    </source>
</evidence>
<dbReference type="Proteomes" id="UP000239724">
    <property type="component" value="Unassembled WGS sequence"/>
</dbReference>
<gene>
    <name evidence="2" type="ORF">CCS01_31320</name>
</gene>
<dbReference type="AlphaFoldDB" id="A0A2S6MUA1"/>
<keyword evidence="3" id="KW-1185">Reference proteome</keyword>
<evidence type="ECO:0000259" key="1">
    <source>
        <dbReference type="Pfam" id="PF13358"/>
    </source>
</evidence>
<dbReference type="Pfam" id="PF13358">
    <property type="entry name" value="DDE_3"/>
    <property type="match status" value="1"/>
</dbReference>
<feature type="domain" description="Tc1-like transposase DDE" evidence="1">
    <location>
        <begin position="48"/>
        <end position="198"/>
    </location>
</feature>
<accession>A0A2S6MUA1</accession>
<reference evidence="2 3" key="1">
    <citation type="journal article" date="2018" name="Arch. Microbiol.">
        <title>New insights into the metabolic potential of the phototrophic purple bacterium Rhodopila globiformis DSM 161(T) from its draft genome sequence and evidence for a vanadium-dependent nitrogenase.</title>
        <authorList>
            <person name="Imhoff J.F."/>
            <person name="Rahn T."/>
            <person name="Kunzel S."/>
            <person name="Neulinger S.C."/>
        </authorList>
    </citation>
    <scope>NUCLEOTIDE SEQUENCE [LARGE SCALE GENOMIC DNA]</scope>
    <source>
        <strain evidence="2 3">DSM 161</strain>
    </source>
</reference>
<name>A0A2S6MUA1_RHOGL</name>
<sequence>MTASLVADHADLPRETMRQYLAENALTPRRHDMWCILYIEAPDPKPSVVCLDKSPTQLISGVRLPIPANSGQPERYDYEYMRNRTVDLFVMRLSHRPWRHVAVTERHMARDYIHCTHDLGDVHYPEAGLIRVVQDALSLHTPGAPYETLSPAKAHRILRRLAFHYTLEHASRRNRVEIETGLLSGQCRDRRISECKRLVAEIGAWEQARNAAGTRINWLFDTQQTREKLGRTYPVAANSHNLGAEVLACKGSLQCPSLSSLSRRSCAILQTWAALATGGRSRVQLPPFAWCMQQPTCRRVGCGSRCRWRRRAEPLSCRTSRSIPGQAISPYPRSCPADWPRAGAP</sequence>
<comment type="caution">
    <text evidence="2">The sequence shown here is derived from an EMBL/GenBank/DDBJ whole genome shotgun (WGS) entry which is preliminary data.</text>
</comment>
<organism evidence="2 3">
    <name type="scientific">Rhodopila globiformis</name>
    <name type="common">Rhodopseudomonas globiformis</name>
    <dbReference type="NCBI Taxonomy" id="1071"/>
    <lineage>
        <taxon>Bacteria</taxon>
        <taxon>Pseudomonadati</taxon>
        <taxon>Pseudomonadota</taxon>
        <taxon>Alphaproteobacteria</taxon>
        <taxon>Acetobacterales</taxon>
        <taxon>Acetobacteraceae</taxon>
        <taxon>Rhodopila</taxon>
    </lineage>
</organism>
<dbReference type="InterPro" id="IPR038717">
    <property type="entry name" value="Tc1-like_DDE_dom"/>
</dbReference>